<name>C5KE24_PERM5</name>
<evidence type="ECO:0000313" key="4">
    <source>
        <dbReference type="Proteomes" id="UP000007800"/>
    </source>
</evidence>
<evidence type="ECO:0000256" key="1">
    <source>
        <dbReference type="SAM" id="MobiDB-lite"/>
    </source>
</evidence>
<feature type="domain" description="Reverse transcriptase" evidence="2">
    <location>
        <begin position="352"/>
        <end position="464"/>
    </location>
</feature>
<dbReference type="OrthoDB" id="415822at2759"/>
<organism evidence="4">
    <name type="scientific">Perkinsus marinus (strain ATCC 50983 / TXsc)</name>
    <dbReference type="NCBI Taxonomy" id="423536"/>
    <lineage>
        <taxon>Eukaryota</taxon>
        <taxon>Sar</taxon>
        <taxon>Alveolata</taxon>
        <taxon>Perkinsozoa</taxon>
        <taxon>Perkinsea</taxon>
        <taxon>Perkinsida</taxon>
        <taxon>Perkinsidae</taxon>
        <taxon>Perkinsus</taxon>
    </lineage>
</organism>
<gene>
    <name evidence="3" type="ORF">Pmar_PMAR005757</name>
</gene>
<feature type="compositionally biased region" description="Polar residues" evidence="1">
    <location>
        <begin position="898"/>
        <end position="917"/>
    </location>
</feature>
<dbReference type="InterPro" id="IPR043502">
    <property type="entry name" value="DNA/RNA_pol_sf"/>
</dbReference>
<proteinExistence type="predicted"/>
<protein>
    <recommendedName>
        <fullName evidence="2">Reverse transcriptase domain-containing protein</fullName>
    </recommendedName>
</protein>
<dbReference type="SUPFAM" id="SSF56672">
    <property type="entry name" value="DNA/RNA polymerases"/>
    <property type="match status" value="1"/>
</dbReference>
<sequence>MGSSTIDVAAVSKTLRGRVISNVLQNALANSDHSPLKIRWSLSTQPLFFPRPPPRVSKWNYAKASWEEYRTKLDTYLQHICWEGTVDNINTSIVRAIKDAAKTTILRYRRPTYKPYWNRTLESLRLRKNRIRRVIHARVRAGLPWDILRRHLWETQREYSRELRSAQRQQWDTFTSSISLVKRREWKAVRTLAFGSTVQQAIYVDGVTGKQAAQRYSLYMAQDIYRSRFSNRKCRKWSRQAWSLHRKQRETYSRARMEWATLTEQDRYALPYQEQAQVVQGSAFTRSEFRRALHHLNKSTAPGPDEISAQLVAEGSELLHNSFLRLLNITLTTSQIPRAWRTSRIIVIKKTRGEATQATASDYRPISITNVMARLAESMVVYRMECQLEREAPSPISPGLDEHQHGFRPARSVEEQVAYIHSSVQQEIESNRITAFISLDWTKAYDTIDGAKSKSRKQHHGLPQGRSRRRSIHPSTVTIDNTTVDPQESLRILGVYFDSTLTWKPYVDRLDVLEPAQDHIRLYASLAHYAASKHNHLFTSPSQPLYHYPPVPPGLATAPWRGCLTLKETLPKNPLPIDYRQAITATLDDYAAHQYTMLLIDGSYHQDEIHHFGNRAGYAWSFSTSTTSLHPPQHTFTVVSTGEGSLGPHIYSSFDAELWGIYYALRQLLDDPDQATTKQFFKHLRLDGYNPRQNARLSGRCSRQGYPMARSRDRNLVTVVAQSRASRQTITHFLDGKHNRNQPHEFDELGGPEIRHESAKAWDERLQGGEALTALTLTQGGVITIDAQVNLITTRAGYEGREITFTDSVTSASRQENTIYNEFYGSTPSERNDLIHRTRCTPPAGKSTFDPLYDEPRMAARESYVAYLSQKVLNDRKLPHGGIRSNIDGSKREASPPVSLSAQQFDQAVPRRTTQSLKEARHCRKIKVLYGESSAESDQNKTRALKQ</sequence>
<reference evidence="3 4" key="1">
    <citation type="submission" date="2008-07" db="EMBL/GenBank/DDBJ databases">
        <authorList>
            <person name="El-Sayed N."/>
            <person name="Caler E."/>
            <person name="Inman J."/>
            <person name="Amedeo P."/>
            <person name="Hass B."/>
            <person name="Wortman J."/>
        </authorList>
    </citation>
    <scope>NUCLEOTIDE SEQUENCE [LARGE SCALE GENOMIC DNA]</scope>
    <source>
        <strain evidence="4">ATCC 50983 / TXsc</strain>
    </source>
</reference>
<dbReference type="PANTHER" id="PTHR36688:SF2">
    <property type="entry name" value="ENDONUCLEASE_EXONUCLEASE_PHOSPHATASE DOMAIN-CONTAINING PROTEIN"/>
    <property type="match status" value="1"/>
</dbReference>
<dbReference type="EMBL" id="GG672192">
    <property type="protein sequence ID" value="EER17236.1"/>
    <property type="molecule type" value="Genomic_DNA"/>
</dbReference>
<dbReference type="InterPro" id="IPR000477">
    <property type="entry name" value="RT_dom"/>
</dbReference>
<evidence type="ECO:0000259" key="2">
    <source>
        <dbReference type="Pfam" id="PF00078"/>
    </source>
</evidence>
<dbReference type="PANTHER" id="PTHR36688">
    <property type="entry name" value="ENDO/EXONUCLEASE/PHOSPHATASE DOMAIN-CONTAINING PROTEIN"/>
    <property type="match status" value="1"/>
</dbReference>
<evidence type="ECO:0000313" key="3">
    <source>
        <dbReference type="EMBL" id="EER17236.1"/>
    </source>
</evidence>
<dbReference type="GeneID" id="9053557"/>
<dbReference type="InterPro" id="IPR052560">
    <property type="entry name" value="RdDP_mobile_element"/>
</dbReference>
<dbReference type="Pfam" id="PF00078">
    <property type="entry name" value="RVT_1"/>
    <property type="match status" value="1"/>
</dbReference>
<keyword evidence="4" id="KW-1185">Reference proteome</keyword>
<accession>C5KE24</accession>
<dbReference type="Proteomes" id="UP000007800">
    <property type="component" value="Unassembled WGS sequence"/>
</dbReference>
<feature type="region of interest" description="Disordered" evidence="1">
    <location>
        <begin position="878"/>
        <end position="920"/>
    </location>
</feature>
<dbReference type="RefSeq" id="XP_002785440.1">
    <property type="nucleotide sequence ID" value="XM_002785394.1"/>
</dbReference>
<feature type="compositionally biased region" description="Basic residues" evidence="1">
    <location>
        <begin position="453"/>
        <end position="472"/>
    </location>
</feature>
<dbReference type="AlphaFoldDB" id="C5KE24"/>
<feature type="region of interest" description="Disordered" evidence="1">
    <location>
        <begin position="450"/>
        <end position="481"/>
    </location>
</feature>
<dbReference type="InParanoid" id="C5KE24"/>